<accession>A0A8R1U7Z2</accession>
<dbReference type="PROSITE" id="PS00028">
    <property type="entry name" value="ZINC_FINGER_C2H2_1"/>
    <property type="match status" value="2"/>
</dbReference>
<keyword evidence="7" id="KW-0238">DNA-binding</keyword>
<dbReference type="EnsemblMetazoa" id="PPA08618.1">
    <property type="protein sequence ID" value="PPA08618.1"/>
    <property type="gene ID" value="WBGene00098172"/>
</dbReference>
<dbReference type="PANTHER" id="PTHR46105:SF5">
    <property type="entry name" value="ZINC FINGER AND BTB DOMAIN-CONTAINING PROTEIN 44 ISOFORM X1"/>
    <property type="match status" value="1"/>
</dbReference>
<feature type="compositionally biased region" description="Acidic residues" evidence="10">
    <location>
        <begin position="240"/>
        <end position="255"/>
    </location>
</feature>
<dbReference type="SUPFAM" id="SSF57667">
    <property type="entry name" value="beta-beta-alpha zinc fingers"/>
    <property type="match status" value="1"/>
</dbReference>
<evidence type="ECO:0000256" key="10">
    <source>
        <dbReference type="SAM" id="MobiDB-lite"/>
    </source>
</evidence>
<keyword evidence="4" id="KW-0863">Zinc-finger</keyword>
<evidence type="ECO:0000256" key="9">
    <source>
        <dbReference type="ARBA" id="ARBA00023242"/>
    </source>
</evidence>
<dbReference type="Proteomes" id="UP000005239">
    <property type="component" value="Unassembled WGS sequence"/>
</dbReference>
<keyword evidence="5" id="KW-0862">Zinc</keyword>
<accession>A0A2A6BMA3</accession>
<evidence type="ECO:0000256" key="1">
    <source>
        <dbReference type="ARBA" id="ARBA00004123"/>
    </source>
</evidence>
<evidence type="ECO:0000256" key="6">
    <source>
        <dbReference type="ARBA" id="ARBA00023015"/>
    </source>
</evidence>
<sequence length="367" mass="41161">MSNNDVGSKSINDWRREAFALSASDLSMGTVLNKALDFMSTVVKNGLGAPKMEYALEALKHDRDMAMEYDQNKNDPLRRVVYGVTESIGTMIAELVEQNKRSAKEEREASAKPEEAKEQFESDSERRGDSIAKSSQSAGAEEVLFSTDSMVAPKKEQAEPLEPNMQDNFGTLLHKICNSPDEMPRNYDHNEIIPASSSQSRVTAHVGMAPFPQSLGMQQLQLQPGFSLSQPTHDSGEQWLPEEDEQEASDNDCDMPQEGRSEVQNSLPKKLICSICSKKFAFQTWLVKHMEIHATGRGPHPCPDCSYSSTRRMNLRRHRQNTHGVVPFECLTCSSGFDRLKQLQKHWAESGHPVERTTDIMRKSIGK</sequence>
<keyword evidence="3" id="KW-0677">Repeat</keyword>
<evidence type="ECO:0000256" key="2">
    <source>
        <dbReference type="ARBA" id="ARBA00022723"/>
    </source>
</evidence>
<organism evidence="11 12">
    <name type="scientific">Pristionchus pacificus</name>
    <name type="common">Parasitic nematode worm</name>
    <dbReference type="NCBI Taxonomy" id="54126"/>
    <lineage>
        <taxon>Eukaryota</taxon>
        <taxon>Metazoa</taxon>
        <taxon>Ecdysozoa</taxon>
        <taxon>Nematoda</taxon>
        <taxon>Chromadorea</taxon>
        <taxon>Rhabditida</taxon>
        <taxon>Rhabditina</taxon>
        <taxon>Diplogasteromorpha</taxon>
        <taxon>Diplogasteroidea</taxon>
        <taxon>Neodiplogasteridae</taxon>
        <taxon>Pristionchus</taxon>
    </lineage>
</organism>
<dbReference type="PANTHER" id="PTHR46105">
    <property type="entry name" value="AGAP004733-PA"/>
    <property type="match status" value="1"/>
</dbReference>
<reference evidence="12" key="1">
    <citation type="journal article" date="2008" name="Nat. Genet.">
        <title>The Pristionchus pacificus genome provides a unique perspective on nematode lifestyle and parasitism.</title>
        <authorList>
            <person name="Dieterich C."/>
            <person name="Clifton S.W."/>
            <person name="Schuster L.N."/>
            <person name="Chinwalla A."/>
            <person name="Delehaunty K."/>
            <person name="Dinkelacker I."/>
            <person name="Fulton L."/>
            <person name="Fulton R."/>
            <person name="Godfrey J."/>
            <person name="Minx P."/>
            <person name="Mitreva M."/>
            <person name="Roeseler W."/>
            <person name="Tian H."/>
            <person name="Witte H."/>
            <person name="Yang S.P."/>
            <person name="Wilson R.K."/>
            <person name="Sommer R.J."/>
        </authorList>
    </citation>
    <scope>NUCLEOTIDE SEQUENCE [LARGE SCALE GENOMIC DNA]</scope>
    <source>
        <strain evidence="12">PS312</strain>
    </source>
</reference>
<evidence type="ECO:0000256" key="4">
    <source>
        <dbReference type="ARBA" id="ARBA00022771"/>
    </source>
</evidence>
<evidence type="ECO:0000313" key="11">
    <source>
        <dbReference type="EnsemblMetazoa" id="PPA08618.1"/>
    </source>
</evidence>
<dbReference type="Pfam" id="PF00096">
    <property type="entry name" value="zf-C2H2"/>
    <property type="match status" value="2"/>
</dbReference>
<keyword evidence="6" id="KW-0805">Transcription regulation</keyword>
<feature type="compositionally biased region" description="Basic and acidic residues" evidence="10">
    <location>
        <begin position="103"/>
        <end position="130"/>
    </location>
</feature>
<dbReference type="InterPro" id="IPR013087">
    <property type="entry name" value="Znf_C2H2_type"/>
</dbReference>
<evidence type="ECO:0000256" key="3">
    <source>
        <dbReference type="ARBA" id="ARBA00022737"/>
    </source>
</evidence>
<evidence type="ECO:0000256" key="5">
    <source>
        <dbReference type="ARBA" id="ARBA00022833"/>
    </source>
</evidence>
<comment type="subcellular location">
    <subcellularLocation>
        <location evidence="1">Nucleus</location>
    </subcellularLocation>
</comment>
<dbReference type="GO" id="GO:0005634">
    <property type="term" value="C:nucleus"/>
    <property type="evidence" value="ECO:0007669"/>
    <property type="project" value="UniProtKB-SubCell"/>
</dbReference>
<keyword evidence="12" id="KW-1185">Reference proteome</keyword>
<protein>
    <submittedName>
        <fullName evidence="11">Zinc finger protein</fullName>
    </submittedName>
</protein>
<evidence type="ECO:0000256" key="8">
    <source>
        <dbReference type="ARBA" id="ARBA00023163"/>
    </source>
</evidence>
<name>A0A2A6BMA3_PRIPA</name>
<feature type="region of interest" description="Disordered" evidence="10">
    <location>
        <begin position="103"/>
        <end position="166"/>
    </location>
</feature>
<keyword evidence="2" id="KW-0479">Metal-binding</keyword>
<dbReference type="InterPro" id="IPR050457">
    <property type="entry name" value="ZnFinger_BTB_dom_contain"/>
</dbReference>
<dbReference type="AlphaFoldDB" id="A0A2A6BMA3"/>
<dbReference type="GO" id="GO:0003677">
    <property type="term" value="F:DNA binding"/>
    <property type="evidence" value="ECO:0007669"/>
    <property type="project" value="UniProtKB-KW"/>
</dbReference>
<dbReference type="PROSITE" id="PS50157">
    <property type="entry name" value="ZINC_FINGER_C2H2_2"/>
    <property type="match status" value="3"/>
</dbReference>
<dbReference type="Gene3D" id="3.30.160.60">
    <property type="entry name" value="Classic Zinc Finger"/>
    <property type="match status" value="2"/>
</dbReference>
<feature type="region of interest" description="Disordered" evidence="10">
    <location>
        <begin position="226"/>
        <end position="260"/>
    </location>
</feature>
<dbReference type="InterPro" id="IPR036236">
    <property type="entry name" value="Znf_C2H2_sf"/>
</dbReference>
<reference evidence="11" key="2">
    <citation type="submission" date="2022-06" db="UniProtKB">
        <authorList>
            <consortium name="EnsemblMetazoa"/>
        </authorList>
    </citation>
    <scope>IDENTIFICATION</scope>
    <source>
        <strain evidence="11">PS312</strain>
    </source>
</reference>
<keyword evidence="8" id="KW-0804">Transcription</keyword>
<evidence type="ECO:0000313" key="12">
    <source>
        <dbReference type="Proteomes" id="UP000005239"/>
    </source>
</evidence>
<gene>
    <name evidence="11" type="primary">WBGene00098172</name>
</gene>
<proteinExistence type="predicted"/>
<dbReference type="SMART" id="SM00355">
    <property type="entry name" value="ZnF_C2H2"/>
    <property type="match status" value="3"/>
</dbReference>
<dbReference type="GO" id="GO:0008270">
    <property type="term" value="F:zinc ion binding"/>
    <property type="evidence" value="ECO:0007669"/>
    <property type="project" value="UniProtKB-KW"/>
</dbReference>
<dbReference type="OrthoDB" id="5912475at2759"/>
<evidence type="ECO:0000256" key="7">
    <source>
        <dbReference type="ARBA" id="ARBA00023125"/>
    </source>
</evidence>
<keyword evidence="9" id="KW-0539">Nucleus</keyword>